<feature type="region of interest" description="Disordered" evidence="1">
    <location>
        <begin position="199"/>
        <end position="259"/>
    </location>
</feature>
<proteinExistence type="predicted"/>
<dbReference type="Proteomes" id="UP001158576">
    <property type="component" value="Chromosome XSR"/>
</dbReference>
<reference evidence="2 3" key="1">
    <citation type="submission" date="2021-04" db="EMBL/GenBank/DDBJ databases">
        <authorList>
            <person name="Bliznina A."/>
        </authorList>
    </citation>
    <scope>NUCLEOTIDE SEQUENCE [LARGE SCALE GENOMIC DNA]</scope>
</reference>
<protein>
    <submittedName>
        <fullName evidence="2">Oidioi.mRNA.OKI2018_I69.XSR.g15180.t1.cds</fullName>
    </submittedName>
</protein>
<dbReference type="EMBL" id="OU015569">
    <property type="protein sequence ID" value="CAG5097674.1"/>
    <property type="molecule type" value="Genomic_DNA"/>
</dbReference>
<evidence type="ECO:0000313" key="2">
    <source>
        <dbReference type="EMBL" id="CAG5097674.1"/>
    </source>
</evidence>
<organism evidence="2 3">
    <name type="scientific">Oikopleura dioica</name>
    <name type="common">Tunicate</name>
    <dbReference type="NCBI Taxonomy" id="34765"/>
    <lineage>
        <taxon>Eukaryota</taxon>
        <taxon>Metazoa</taxon>
        <taxon>Chordata</taxon>
        <taxon>Tunicata</taxon>
        <taxon>Appendicularia</taxon>
        <taxon>Copelata</taxon>
        <taxon>Oikopleuridae</taxon>
        <taxon>Oikopleura</taxon>
    </lineage>
</organism>
<feature type="region of interest" description="Disordered" evidence="1">
    <location>
        <begin position="1"/>
        <end position="72"/>
    </location>
</feature>
<feature type="compositionally biased region" description="Basic and acidic residues" evidence="1">
    <location>
        <begin position="50"/>
        <end position="72"/>
    </location>
</feature>
<sequence length="272" mass="31473">MRIVFVDDEQPAGNNPPTMPRRGVNVLAQHSDSGIEEGPAYSSARSTPFRAERNEENYPRRDRNNNNHRPEYAHRAKYEGERYAHREKYLLEVDEYYHDRCFPGRQDHFDEEKDLNDVAEMADESPIVGFYNQGTNRTDFLGLKYRHYFSFDTQNGHECIGSWMTADGHLFLKTDKNGLGKNAQPGDDPPENFEYRKKGLQPDLVGNPNYTPLNSRYPKRFKSRKPNEGNRGFNRGTRAPNVGGARRGNTYFFKGSTSGKRGKRWGFGYRPY</sequence>
<accession>A0ABN7SC20</accession>
<name>A0ABN7SC20_OIKDI</name>
<gene>
    <name evidence="2" type="ORF">OKIOD_LOCUS6738</name>
</gene>
<evidence type="ECO:0000313" key="3">
    <source>
        <dbReference type="Proteomes" id="UP001158576"/>
    </source>
</evidence>
<keyword evidence="3" id="KW-1185">Reference proteome</keyword>
<feature type="compositionally biased region" description="Acidic residues" evidence="1">
    <location>
        <begin position="1"/>
        <end position="10"/>
    </location>
</feature>
<evidence type="ECO:0000256" key="1">
    <source>
        <dbReference type="SAM" id="MobiDB-lite"/>
    </source>
</evidence>